<evidence type="ECO:0000313" key="1">
    <source>
        <dbReference type="EMBL" id="KAI3824586.1"/>
    </source>
</evidence>
<sequence length="132" mass="15098">MSDVLHSSRRFLPYGRLLNRLFTLLQLPFNNPVTPKTSPLDSSTLKQMSNLPGSSKRPREDTSFEEEDEEHDEGGNSPRISVDQYEELKNKIEKNSKSIKRNNSHLNKMYNFMKKAFPNCSRSPSPSPLSSP</sequence>
<accession>A0ACB9JX24</accession>
<keyword evidence="2" id="KW-1185">Reference proteome</keyword>
<gene>
    <name evidence="1" type="ORF">L1987_06049</name>
</gene>
<reference evidence="1 2" key="2">
    <citation type="journal article" date="2022" name="Mol. Ecol. Resour.">
        <title>The genomes of chicory, endive, great burdock and yacon provide insights into Asteraceae paleo-polyploidization history and plant inulin production.</title>
        <authorList>
            <person name="Fan W."/>
            <person name="Wang S."/>
            <person name="Wang H."/>
            <person name="Wang A."/>
            <person name="Jiang F."/>
            <person name="Liu H."/>
            <person name="Zhao H."/>
            <person name="Xu D."/>
            <person name="Zhang Y."/>
        </authorList>
    </citation>
    <scope>NUCLEOTIDE SEQUENCE [LARGE SCALE GENOMIC DNA]</scope>
    <source>
        <strain evidence="2">cv. Yunnan</strain>
        <tissue evidence="1">Leaves</tissue>
    </source>
</reference>
<evidence type="ECO:0000313" key="2">
    <source>
        <dbReference type="Proteomes" id="UP001056120"/>
    </source>
</evidence>
<protein>
    <submittedName>
        <fullName evidence="1">Uncharacterized protein</fullName>
    </submittedName>
</protein>
<reference evidence="2" key="1">
    <citation type="journal article" date="2022" name="Mol. Ecol. Resour.">
        <title>The genomes of chicory, endive, great burdock and yacon provide insights into Asteraceae palaeo-polyploidization history and plant inulin production.</title>
        <authorList>
            <person name="Fan W."/>
            <person name="Wang S."/>
            <person name="Wang H."/>
            <person name="Wang A."/>
            <person name="Jiang F."/>
            <person name="Liu H."/>
            <person name="Zhao H."/>
            <person name="Xu D."/>
            <person name="Zhang Y."/>
        </authorList>
    </citation>
    <scope>NUCLEOTIDE SEQUENCE [LARGE SCALE GENOMIC DNA]</scope>
    <source>
        <strain evidence="2">cv. Yunnan</strain>
    </source>
</reference>
<dbReference type="EMBL" id="CM042019">
    <property type="protein sequence ID" value="KAI3824586.1"/>
    <property type="molecule type" value="Genomic_DNA"/>
</dbReference>
<organism evidence="1 2">
    <name type="scientific">Smallanthus sonchifolius</name>
    <dbReference type="NCBI Taxonomy" id="185202"/>
    <lineage>
        <taxon>Eukaryota</taxon>
        <taxon>Viridiplantae</taxon>
        <taxon>Streptophyta</taxon>
        <taxon>Embryophyta</taxon>
        <taxon>Tracheophyta</taxon>
        <taxon>Spermatophyta</taxon>
        <taxon>Magnoliopsida</taxon>
        <taxon>eudicotyledons</taxon>
        <taxon>Gunneridae</taxon>
        <taxon>Pentapetalae</taxon>
        <taxon>asterids</taxon>
        <taxon>campanulids</taxon>
        <taxon>Asterales</taxon>
        <taxon>Asteraceae</taxon>
        <taxon>Asteroideae</taxon>
        <taxon>Heliantheae alliance</taxon>
        <taxon>Millerieae</taxon>
        <taxon>Smallanthus</taxon>
    </lineage>
</organism>
<name>A0ACB9JX24_9ASTR</name>
<comment type="caution">
    <text evidence="1">The sequence shown here is derived from an EMBL/GenBank/DDBJ whole genome shotgun (WGS) entry which is preliminary data.</text>
</comment>
<proteinExistence type="predicted"/>
<dbReference type="Proteomes" id="UP001056120">
    <property type="component" value="Linkage Group LG02"/>
</dbReference>